<protein>
    <submittedName>
        <fullName evidence="1">Uncharacterized protein</fullName>
    </submittedName>
</protein>
<reference evidence="1" key="1">
    <citation type="journal article" date="2018" name="DNA Res.">
        <title>Multiple hybrid de novo genome assembly of finger millet, an orphan allotetraploid crop.</title>
        <authorList>
            <person name="Hatakeyama M."/>
            <person name="Aluri S."/>
            <person name="Balachadran M.T."/>
            <person name="Sivarajan S.R."/>
            <person name="Patrignani A."/>
            <person name="Gruter S."/>
            <person name="Poveda L."/>
            <person name="Shimizu-Inatsugi R."/>
            <person name="Baeten J."/>
            <person name="Francoijs K.J."/>
            <person name="Nataraja K.N."/>
            <person name="Reddy Y.A.N."/>
            <person name="Phadnis S."/>
            <person name="Ravikumar R.L."/>
            <person name="Schlapbach R."/>
            <person name="Sreeman S.M."/>
            <person name="Shimizu K.K."/>
        </authorList>
    </citation>
    <scope>NUCLEOTIDE SEQUENCE</scope>
</reference>
<name>A0AAV5D487_ELECO</name>
<sequence length="101" mass="10934">MAITTILVEVVVAEGAKKVKIVAVVEDAAATVGPPTVRFKAAQMDKKKKSSECRYGMVLIGEDFGEISGGNDLMITHILNRKHTPISKELEKSSVTQPDHE</sequence>
<evidence type="ECO:0000313" key="1">
    <source>
        <dbReference type="EMBL" id="GJN05789.1"/>
    </source>
</evidence>
<proteinExistence type="predicted"/>
<accession>A0AAV5D487</accession>
<comment type="caution">
    <text evidence="1">The sequence shown here is derived from an EMBL/GenBank/DDBJ whole genome shotgun (WGS) entry which is preliminary data.</text>
</comment>
<dbReference type="EMBL" id="BQKI01000012">
    <property type="protein sequence ID" value="GJN05789.1"/>
    <property type="molecule type" value="Genomic_DNA"/>
</dbReference>
<organism evidence="1 2">
    <name type="scientific">Eleusine coracana subsp. coracana</name>
    <dbReference type="NCBI Taxonomy" id="191504"/>
    <lineage>
        <taxon>Eukaryota</taxon>
        <taxon>Viridiplantae</taxon>
        <taxon>Streptophyta</taxon>
        <taxon>Embryophyta</taxon>
        <taxon>Tracheophyta</taxon>
        <taxon>Spermatophyta</taxon>
        <taxon>Magnoliopsida</taxon>
        <taxon>Liliopsida</taxon>
        <taxon>Poales</taxon>
        <taxon>Poaceae</taxon>
        <taxon>PACMAD clade</taxon>
        <taxon>Chloridoideae</taxon>
        <taxon>Cynodonteae</taxon>
        <taxon>Eleusininae</taxon>
        <taxon>Eleusine</taxon>
    </lineage>
</organism>
<dbReference type="Proteomes" id="UP001054889">
    <property type="component" value="Unassembled WGS sequence"/>
</dbReference>
<evidence type="ECO:0000313" key="2">
    <source>
        <dbReference type="Proteomes" id="UP001054889"/>
    </source>
</evidence>
<dbReference type="AlphaFoldDB" id="A0AAV5D487"/>
<reference evidence="1" key="2">
    <citation type="submission" date="2021-12" db="EMBL/GenBank/DDBJ databases">
        <title>Resequencing data analysis of finger millet.</title>
        <authorList>
            <person name="Hatakeyama M."/>
            <person name="Aluri S."/>
            <person name="Balachadran M.T."/>
            <person name="Sivarajan S.R."/>
            <person name="Poveda L."/>
            <person name="Shimizu-Inatsugi R."/>
            <person name="Schlapbach R."/>
            <person name="Sreeman S.M."/>
            <person name="Shimizu K.K."/>
        </authorList>
    </citation>
    <scope>NUCLEOTIDE SEQUENCE</scope>
</reference>
<gene>
    <name evidence="1" type="primary">ga23453</name>
    <name evidence="1" type="ORF">PR202_ga23453</name>
</gene>
<keyword evidence="2" id="KW-1185">Reference proteome</keyword>